<evidence type="ECO:0000313" key="1">
    <source>
        <dbReference type="EMBL" id="SPU40584.1"/>
    </source>
</evidence>
<protein>
    <submittedName>
        <fullName evidence="1">Uncharacterized protein</fullName>
    </submittedName>
</protein>
<dbReference type="EMBL" id="UAQE01000006">
    <property type="protein sequence ID" value="SPU40584.1"/>
    <property type="molecule type" value="Genomic_DNA"/>
</dbReference>
<dbReference type="RefSeq" id="WP_112118842.1">
    <property type="nucleotide sequence ID" value="NZ_UAQE01000006.1"/>
</dbReference>
<gene>
    <name evidence="1" type="ORF">NCTC7582_05126</name>
</gene>
<dbReference type="Proteomes" id="UP000251431">
    <property type="component" value="Unassembled WGS sequence"/>
</dbReference>
<evidence type="ECO:0000313" key="2">
    <source>
        <dbReference type="Proteomes" id="UP000251431"/>
    </source>
</evidence>
<accession>A0A2X1AQ85</accession>
<dbReference type="AlphaFoldDB" id="A0A2X1AQ85"/>
<reference evidence="1 2" key="1">
    <citation type="submission" date="2018-06" db="EMBL/GenBank/DDBJ databases">
        <authorList>
            <consortium name="Pathogen Informatics"/>
            <person name="Doyle S."/>
        </authorList>
    </citation>
    <scope>NUCLEOTIDE SEQUENCE [LARGE SCALE GENOMIC DNA]</scope>
    <source>
        <strain evidence="1 2">NCTC7582</strain>
    </source>
</reference>
<name>A0A2X1AQ85_9BACI</name>
<proteinExistence type="predicted"/>
<organism evidence="1 2">
    <name type="scientific">Lysinibacillus capsici</name>
    <dbReference type="NCBI Taxonomy" id="2115968"/>
    <lineage>
        <taxon>Bacteria</taxon>
        <taxon>Bacillati</taxon>
        <taxon>Bacillota</taxon>
        <taxon>Bacilli</taxon>
        <taxon>Bacillales</taxon>
        <taxon>Bacillaceae</taxon>
        <taxon>Lysinibacillus</taxon>
    </lineage>
</organism>
<sequence>MSSKIRSNIRFENEIYTQIVQLKEGEGFDTFIETVKFLIRLTIISSNNSVEELPLLTYENRFEQTISFHSRFIQYIDDFPFDVKMQLSRNDKINYLCFMGLKEYKTALVQFNEGGEHNEK</sequence>